<dbReference type="InterPro" id="IPR036736">
    <property type="entry name" value="ACP-like_sf"/>
</dbReference>
<feature type="active site" description="Proton donor; for dehydratase activity" evidence="5">
    <location>
        <position position="2273"/>
    </location>
</feature>
<sequence>MEPKDQDLLARQRDAIRQGMQKIQALSARLDQPVAIVGIGCRMPGADSPEALWALLRDGREALSEVPAERWDLDAHYDATPGTPYKTYARRAGYLTGVDRFDARFFGISPREAQRMDPQQRLLLEVSHQALEDAELPVTALRDQPVGVFVGISSSEYAVLTFDKARADSQDAYSITGTSMNSAAGRLAYHYGFNGPALAIDTACSSSLVAIHQACRSLVNDECHTALAGGVNCLLTPEPSIALAQNKVLSASGRCSPFSAEADGLVRGEGCGMLVLKRLDDALREGCRILAVIRGSHVNQDGASSGLTVPNGYAQQALIAAALKRAKLAPDAIRYVETHGTGTALGDPIEIKALQQALGAGRGADAPMLIGALKAHIGHLEAASGVAGVIKTVLAFRHRLLPAQINLGAPTPHVDWASGGVAVVREATPIAFGPDAPYYAGVSSFGFSGTNAHLILQDPVSAAPARAGAGADAGAAAPLPEAARFVGVSAKDPVALRELVARCHAYFRDAPDWAAACDALNAGRAHYAHRAAFVAKDRDALLAQLAQALDAPADAGPGAAPAEPALAWLFTGQGSQYAGMGCALYDTQPAFRACLEAADRALAPHLGESVLPVIRGEAGALNSTRYTQPAIFALQYALSHYLAGLGLAPRYVLGHSIGEYAAAVLAGVFGLDDAARMIVQRGRLMEARCAPGGMLVLLTDAARAAALARTAGGATLAVANGPASLVYAGPADAIERLANAAQAAEVRCVPLAVSHAFHSPMMEPMLAEFAEVVRQTRFSPPRIAFVSTALGRLAAGEVTDPGYWVAHVRDAVRFDAAVAALWADEGWRAAPARLAIEIGPNEQLIGMARQMAGADGAQWYGLLRPRDDLTSFAQTMRAAYLAGLPLRWPRGSAPDAARPALPGYPFQRQRYWLPDGAPRAARVAVREPAGTGIDADDGAIDYAIDWVAAPVAAPAEPAGRWLLFVGDAALAAALDARLTRGGARVTVGCALTPVGIAALAGDLPDFDAVLVWPGEPEPAQAPGPAPLVGLLALVAAIEAMPAAHRPAVHCIGDAHPSGYRPLASALAALCRSLHEEVPGLRMTMTGVDAALDADARADALAGELGRERGAEHERWITADGARVPRLVAAAIPTMATMASKGAGVRADRCYLVTGGTGALGALFARALIEAGARDVVLTSRRGPAAEPPALRALADARGARLAVIAADVADTASVERLFAQLAREHAPLAGLVHAAGQLADAAYARLDADAFRRVFDAKVTGAWLLDRASRGAELDCFVMLSSIAGVLGAPGQANYAAANAALDALARRRRDEGLPALSLCLGAVAGEGMADDPRVARQLQRAGVRALDPARLLARGALWFAHPGPQAIVGAFDWARIGATPRAAARPLLRAFVAPPREAPHEASHDASHEATAPSSAAAAPAAHTPGEVDALLRESIAAVLDLPDPGAIGANETLHALGMDSITLVELRDLLARRLGRELPSRLLFDFPQVGRLARQLAQGQADAPRAPAATATTPPRAAAGREDIAVIGIGCRFPGGIDSPEAFWAALGEGRDLIGEIDALRWDAPALLRAGALVTTRAGVLDGVDRFDCDLFGITPREAQCMDPQQRLLLETGWEALERAGYDFASGGIAGGVFVGPGPNDYARRFATGADALSHHHGTGNALSVTAGRLAFVLDWQGPALAVDTACSSSLMAVHLAVQALRRGECGIALAGGVNLLLSAETSVLLSKGAMLAPDGRCKTFDAAADGYVRSEGCAMVVLKRLGDALAAGDDVLAVVRGSAANQDGHSQGLTAPNGQAQQRVLRDALADAALDPARVGLLEAHGTGTPLGDPIEFAAARAVYGDAAGRDAPLWIGSVKTNLGHAEAAAGIAGFIKAVLCLRHETIVPHLHFTRPNPEIEIGDAPIRIPTEPAEWRGAGRCAAVSSFGFSGTNVHVVLEAAPAAPSIAAPVATPRAEDGPPAALRISAASPAALRAYLAAYRNRLAALPPQRYGALVAQAARRARLACTRSFAAANAADALAALDAALAEAGGDADTGAGSGRDLPRGDGPDAPVYPFDRQRFWLAPRVADVPAPAAPFGLRVTAKDARQVIYAVDYVRQPPFRLDDHLVHGERVVPAAAHLALIVGMLNELRGEQGWALADVVCETALIVGADSEAVRYVFDALPDADGGGAAYRVEVLSDGDGRTRRHLRADARALPAGAQAAEPADEPPSAAALARFDGATFYDRLYGAEIRLANAFRGVASIEQHVGHARAEIAWPCAAGQPLAPGVLDSLFQTIALATLADEPGRSHMRGATIPFALDRLVVHPRAGSADAPAIASTRLVSESADGATFVHDLSVAEAGQPPFVRVDGLLTKRAAATQLRRAAEPLPPLVERWVERAPAEAAPSAAPSAAPRVVLLDDAARTAAQSWLAASADPLDASALDDAAVLDALAGRPAVLLAGLPAAPADDAAADAWRAPLLRFVAAARRASRLGDALEATGGTVRFGVLSERQTDLDGGGAPLYGYALGLCKSLGLEWPGRAVTLLDADARSAREHAAALAAEWQAPRGDCIAWRDGRRYVRRIAELAAQPAALPWQPRADGPCLLTGGLGDLAAETCRWLAAQGVRHVWLTGRREPDAALARRLDALRDATGLRVDYRACDVADRDALAAVFAQAAQHGPLRGIFHCAGVLADGAFATLDDAAFERVARAKVLGSWNLHQLSRGLDLDAFVLYSSLASLLGSAGQGNYAAANGFMDQLAHARRALGLPALSVNWPGWDGVGMAARGGPRNPGEGSGLRRLAPAQALAELGQALASGRAQVGIADVDWAAFGRDWRATAAAPALVEDWLAAHPQAATQPASVPASVPAAPAGDAARELDAAAGGERLDVARRHLVRIVRRIMALDAARPLAHDKSFHELGFDSLMAIELKRALQEDFRTRVPSTVMFDYPDIDGLAHWLAGPAQAAASAPAASPATGAAAAGTDDALDQLDEGELADVLDKLL</sequence>
<dbReference type="GO" id="GO:0006633">
    <property type="term" value="P:fatty acid biosynthetic process"/>
    <property type="evidence" value="ECO:0007669"/>
    <property type="project" value="InterPro"/>
</dbReference>
<name>A0A117XCH7_9BURK</name>
<dbReference type="SMART" id="SM00822">
    <property type="entry name" value="PKS_KR"/>
    <property type="match status" value="2"/>
</dbReference>
<dbReference type="GO" id="GO:0031177">
    <property type="term" value="F:phosphopantetheine binding"/>
    <property type="evidence" value="ECO:0007669"/>
    <property type="project" value="InterPro"/>
</dbReference>
<feature type="compositionally biased region" description="Basic and acidic residues" evidence="6">
    <location>
        <begin position="1398"/>
        <end position="1409"/>
    </location>
</feature>
<proteinExistence type="predicted"/>
<evidence type="ECO:0000256" key="1">
    <source>
        <dbReference type="ARBA" id="ARBA00022450"/>
    </source>
</evidence>
<feature type="region of interest" description="Disordered" evidence="6">
    <location>
        <begin position="1397"/>
        <end position="1425"/>
    </location>
</feature>
<dbReference type="InterPro" id="IPR016039">
    <property type="entry name" value="Thiolase-like"/>
</dbReference>
<feature type="domain" description="Carrier" evidence="7">
    <location>
        <begin position="1427"/>
        <end position="1502"/>
    </location>
</feature>
<dbReference type="InterPro" id="IPR050091">
    <property type="entry name" value="PKS_NRPS_Biosynth_Enz"/>
</dbReference>
<feature type="region of interest" description="N-terminal hotdog fold" evidence="5">
    <location>
        <begin position="2076"/>
        <end position="2202"/>
    </location>
</feature>
<dbReference type="InterPro" id="IPR001227">
    <property type="entry name" value="Ac_transferase_dom_sf"/>
</dbReference>
<dbReference type="RefSeq" id="WP_059632152.1">
    <property type="nucleotide sequence ID" value="NZ_LOTK01000051.1"/>
</dbReference>
<dbReference type="Gene3D" id="1.10.1200.10">
    <property type="entry name" value="ACP-like"/>
    <property type="match status" value="2"/>
</dbReference>
<dbReference type="InterPro" id="IPR057326">
    <property type="entry name" value="KR_dom"/>
</dbReference>
<evidence type="ECO:0008006" key="12">
    <source>
        <dbReference type="Google" id="ProtNLM"/>
    </source>
</evidence>
<dbReference type="Pfam" id="PF00109">
    <property type="entry name" value="ketoacyl-synt"/>
    <property type="match status" value="2"/>
</dbReference>
<dbReference type="Gene3D" id="3.40.50.720">
    <property type="entry name" value="NAD(P)-binding Rossmann-like Domain"/>
    <property type="match status" value="2"/>
</dbReference>
<feature type="active site" description="Proton acceptor; for dehydratase activity" evidence="5">
    <location>
        <position position="2108"/>
    </location>
</feature>
<dbReference type="PANTHER" id="PTHR43775:SF37">
    <property type="entry name" value="SI:DKEY-61P9.11"/>
    <property type="match status" value="1"/>
</dbReference>
<gene>
    <name evidence="10" type="ORF">WI38_09070</name>
</gene>
<dbReference type="InterPro" id="IPR014030">
    <property type="entry name" value="Ketoacyl_synth_N"/>
</dbReference>
<evidence type="ECO:0000256" key="5">
    <source>
        <dbReference type="PROSITE-ProRule" id="PRU01363"/>
    </source>
</evidence>
<dbReference type="SMART" id="SM01294">
    <property type="entry name" value="PKS_PP_betabranch"/>
    <property type="match status" value="2"/>
</dbReference>
<feature type="domain" description="PKS/mFAS DH" evidence="9">
    <location>
        <begin position="2076"/>
        <end position="2365"/>
    </location>
</feature>
<dbReference type="PROSITE" id="PS00606">
    <property type="entry name" value="KS3_1"/>
    <property type="match status" value="2"/>
</dbReference>
<dbReference type="Gene3D" id="3.30.70.3290">
    <property type="match status" value="2"/>
</dbReference>
<dbReference type="PROSITE" id="PS52019">
    <property type="entry name" value="PKS_MFAS_DH"/>
    <property type="match status" value="1"/>
</dbReference>
<feature type="compositionally biased region" description="Low complexity" evidence="6">
    <location>
        <begin position="1505"/>
        <end position="1519"/>
    </location>
</feature>
<comment type="function">
    <text evidence="4">Involved in production of the polyketide antibiotic thailandamide.</text>
</comment>
<feature type="region of interest" description="Disordered" evidence="6">
    <location>
        <begin position="1499"/>
        <end position="1519"/>
    </location>
</feature>
<dbReference type="Pfam" id="PF21089">
    <property type="entry name" value="PKS_DH_N"/>
    <property type="match status" value="1"/>
</dbReference>
<dbReference type="InterPro" id="IPR036291">
    <property type="entry name" value="NAD(P)-bd_dom_sf"/>
</dbReference>
<dbReference type="SMART" id="SM00827">
    <property type="entry name" value="PKS_AT"/>
    <property type="match status" value="1"/>
</dbReference>
<dbReference type="Gene3D" id="3.40.366.10">
    <property type="entry name" value="Malonyl-Coenzyme A Acyl Carrier Protein, domain 2"/>
    <property type="match status" value="1"/>
</dbReference>
<feature type="domain" description="Carrier" evidence="7">
    <location>
        <begin position="2870"/>
        <end position="2945"/>
    </location>
</feature>
<dbReference type="SUPFAM" id="SSF52151">
    <property type="entry name" value="FabD/lysophospholipase-like"/>
    <property type="match status" value="1"/>
</dbReference>
<dbReference type="InterPro" id="IPR016035">
    <property type="entry name" value="Acyl_Trfase/lysoPLipase"/>
</dbReference>
<organism evidence="10 11">
    <name type="scientific">Burkholderia ubonensis</name>
    <dbReference type="NCBI Taxonomy" id="101571"/>
    <lineage>
        <taxon>Bacteria</taxon>
        <taxon>Pseudomonadati</taxon>
        <taxon>Pseudomonadota</taxon>
        <taxon>Betaproteobacteria</taxon>
        <taxon>Burkholderiales</taxon>
        <taxon>Burkholderiaceae</taxon>
        <taxon>Burkholderia</taxon>
        <taxon>Burkholderia cepacia complex</taxon>
    </lineage>
</organism>
<keyword evidence="2" id="KW-0597">Phosphoprotein</keyword>
<dbReference type="FunFam" id="3.40.47.10:FF:000019">
    <property type="entry name" value="Polyketide synthase type I"/>
    <property type="match status" value="2"/>
</dbReference>
<dbReference type="InterPro" id="IPR018201">
    <property type="entry name" value="Ketoacyl_synth_AS"/>
</dbReference>
<dbReference type="SMART" id="SM00825">
    <property type="entry name" value="PKS_KS"/>
    <property type="match status" value="2"/>
</dbReference>
<feature type="compositionally biased region" description="Low complexity" evidence="6">
    <location>
        <begin position="1410"/>
        <end position="1425"/>
    </location>
</feature>
<dbReference type="PANTHER" id="PTHR43775">
    <property type="entry name" value="FATTY ACID SYNTHASE"/>
    <property type="match status" value="1"/>
</dbReference>
<dbReference type="GO" id="GO:0004312">
    <property type="term" value="F:fatty acid synthase activity"/>
    <property type="evidence" value="ECO:0007669"/>
    <property type="project" value="TreeGrafter"/>
</dbReference>
<dbReference type="SUPFAM" id="SSF55048">
    <property type="entry name" value="Probable ACP-binding domain of malonyl-CoA ACP transacylase"/>
    <property type="match status" value="1"/>
</dbReference>
<dbReference type="InterPro" id="IPR013968">
    <property type="entry name" value="PKS_KR"/>
</dbReference>
<feature type="domain" description="Ketosynthase family 3 (KS3)" evidence="8">
    <location>
        <begin position="31"/>
        <end position="458"/>
    </location>
</feature>
<dbReference type="InterPro" id="IPR006162">
    <property type="entry name" value="Ppantetheine_attach_site"/>
</dbReference>
<protein>
    <recommendedName>
        <fullName evidence="12">Polyketide synthase</fullName>
    </recommendedName>
</protein>
<keyword evidence="1" id="KW-0596">Phosphopantetheine</keyword>
<evidence type="ECO:0000313" key="10">
    <source>
        <dbReference type="EMBL" id="KUZ93726.1"/>
    </source>
</evidence>
<dbReference type="Pfam" id="PF08659">
    <property type="entry name" value="KR"/>
    <property type="match status" value="2"/>
</dbReference>
<dbReference type="SUPFAM" id="SSF51735">
    <property type="entry name" value="NAD(P)-binding Rossmann-fold domains"/>
    <property type="match status" value="4"/>
</dbReference>
<dbReference type="CDD" id="cd00833">
    <property type="entry name" value="PKS"/>
    <property type="match status" value="2"/>
</dbReference>
<dbReference type="Pfam" id="PF00698">
    <property type="entry name" value="Acyl_transf_1"/>
    <property type="match status" value="1"/>
</dbReference>
<dbReference type="InterPro" id="IPR049900">
    <property type="entry name" value="PKS_mFAS_DH"/>
</dbReference>
<dbReference type="InterPro" id="IPR020841">
    <property type="entry name" value="PKS_Beta-ketoAc_synthase_dom"/>
</dbReference>
<feature type="domain" description="Ketosynthase family 3 (KS3)" evidence="8">
    <location>
        <begin position="1523"/>
        <end position="1940"/>
    </location>
</feature>
<dbReference type="Gene3D" id="3.10.129.120">
    <property type="match status" value="1"/>
</dbReference>
<accession>A0A117XCH7</accession>
<comment type="caution">
    <text evidence="10">The sequence shown here is derived from an EMBL/GenBank/DDBJ whole genome shotgun (WGS) entry which is preliminary data.</text>
</comment>
<dbReference type="InterPro" id="IPR014031">
    <property type="entry name" value="Ketoacyl_synth_C"/>
</dbReference>
<dbReference type="Pfam" id="PF14765">
    <property type="entry name" value="PS-DH"/>
    <property type="match status" value="1"/>
</dbReference>
<feature type="region of interest" description="C-terminal hotdog fold" evidence="5">
    <location>
        <begin position="2216"/>
        <end position="2365"/>
    </location>
</feature>
<dbReference type="InterPro" id="IPR020807">
    <property type="entry name" value="PKS_DH"/>
</dbReference>
<keyword evidence="3" id="KW-0808">Transferase</keyword>
<dbReference type="GO" id="GO:0004315">
    <property type="term" value="F:3-oxoacyl-[acyl-carrier-protein] synthase activity"/>
    <property type="evidence" value="ECO:0007669"/>
    <property type="project" value="InterPro"/>
</dbReference>
<dbReference type="InterPro" id="IPR049552">
    <property type="entry name" value="PKS_DH_N"/>
</dbReference>
<dbReference type="CDD" id="cd08955">
    <property type="entry name" value="KR_2_FAS_SDR_x"/>
    <property type="match status" value="1"/>
</dbReference>
<evidence type="ECO:0000256" key="2">
    <source>
        <dbReference type="ARBA" id="ARBA00022553"/>
    </source>
</evidence>
<dbReference type="InterPro" id="IPR014043">
    <property type="entry name" value="Acyl_transferase_dom"/>
</dbReference>
<dbReference type="InterPro" id="IPR009081">
    <property type="entry name" value="PP-bd_ACP"/>
</dbReference>
<evidence type="ECO:0000259" key="8">
    <source>
        <dbReference type="PROSITE" id="PS52004"/>
    </source>
</evidence>
<dbReference type="SMART" id="SM00823">
    <property type="entry name" value="PKS_PP"/>
    <property type="match status" value="2"/>
</dbReference>
<dbReference type="Pfam" id="PF00550">
    <property type="entry name" value="PP-binding"/>
    <property type="match status" value="2"/>
</dbReference>
<dbReference type="InterPro" id="IPR032821">
    <property type="entry name" value="PKS_assoc"/>
</dbReference>
<dbReference type="InterPro" id="IPR016036">
    <property type="entry name" value="Malonyl_transacylase_ACP-bd"/>
</dbReference>
<dbReference type="SMART" id="SM00826">
    <property type="entry name" value="PKS_DH"/>
    <property type="match status" value="1"/>
</dbReference>
<dbReference type="InterPro" id="IPR049551">
    <property type="entry name" value="PKS_DH_C"/>
</dbReference>
<dbReference type="PROSITE" id="PS52004">
    <property type="entry name" value="KS3_2"/>
    <property type="match status" value="2"/>
</dbReference>
<dbReference type="SUPFAM" id="SSF53901">
    <property type="entry name" value="Thiolase-like"/>
    <property type="match status" value="2"/>
</dbReference>
<evidence type="ECO:0000256" key="3">
    <source>
        <dbReference type="ARBA" id="ARBA00022679"/>
    </source>
</evidence>
<evidence type="ECO:0000256" key="4">
    <source>
        <dbReference type="ARBA" id="ARBA00054155"/>
    </source>
</evidence>
<dbReference type="EMBL" id="LOTN01000016">
    <property type="protein sequence ID" value="KUZ93726.1"/>
    <property type="molecule type" value="Genomic_DNA"/>
</dbReference>
<dbReference type="SUPFAM" id="SSF47336">
    <property type="entry name" value="ACP-like"/>
    <property type="match status" value="2"/>
</dbReference>
<dbReference type="PROSITE" id="PS00012">
    <property type="entry name" value="PHOSPHOPANTETHEINE"/>
    <property type="match status" value="1"/>
</dbReference>
<evidence type="ECO:0000259" key="9">
    <source>
        <dbReference type="PROSITE" id="PS52019"/>
    </source>
</evidence>
<dbReference type="Proteomes" id="UP000065521">
    <property type="component" value="Unassembled WGS sequence"/>
</dbReference>
<dbReference type="InterPro" id="IPR020806">
    <property type="entry name" value="PKS_PP-bd"/>
</dbReference>
<dbReference type="Pfam" id="PF16197">
    <property type="entry name" value="KAsynt_C_assoc"/>
    <property type="match status" value="2"/>
</dbReference>
<evidence type="ECO:0000259" key="7">
    <source>
        <dbReference type="PROSITE" id="PS50075"/>
    </source>
</evidence>
<evidence type="ECO:0000256" key="6">
    <source>
        <dbReference type="SAM" id="MobiDB-lite"/>
    </source>
</evidence>
<dbReference type="PROSITE" id="PS50075">
    <property type="entry name" value="CARRIER"/>
    <property type="match status" value="2"/>
</dbReference>
<dbReference type="Gene3D" id="3.40.47.10">
    <property type="match status" value="2"/>
</dbReference>
<evidence type="ECO:0000313" key="11">
    <source>
        <dbReference type="Proteomes" id="UP000065521"/>
    </source>
</evidence>
<reference evidence="10 11" key="1">
    <citation type="submission" date="2015-11" db="EMBL/GenBank/DDBJ databases">
        <title>Expanding the genomic diversity of Burkholderia species for the development of highly accurate diagnostics.</title>
        <authorList>
            <person name="Sahl J."/>
            <person name="Keim P."/>
            <person name="Wagner D."/>
        </authorList>
    </citation>
    <scope>NUCLEOTIDE SEQUENCE [LARGE SCALE GENOMIC DNA]</scope>
    <source>
        <strain evidence="10 11">RF32-BP4</strain>
    </source>
</reference>
<dbReference type="Gene3D" id="3.10.129.10">
    <property type="entry name" value="Hotdog Thioesterase"/>
    <property type="match status" value="1"/>
</dbReference>
<dbReference type="Pfam" id="PF02801">
    <property type="entry name" value="Ketoacyl-synt_C"/>
    <property type="match status" value="2"/>
</dbReference>